<keyword evidence="1" id="KW-0472">Membrane</keyword>
<dbReference type="KEGG" id="nkf:Nkreftii_002399"/>
<protein>
    <submittedName>
        <fullName evidence="2">Uncharacterized protein</fullName>
    </submittedName>
</protein>
<evidence type="ECO:0000256" key="1">
    <source>
        <dbReference type="SAM" id="Phobius"/>
    </source>
</evidence>
<evidence type="ECO:0000313" key="2">
    <source>
        <dbReference type="EMBL" id="QPD04625.1"/>
    </source>
</evidence>
<keyword evidence="1" id="KW-1133">Transmembrane helix</keyword>
<proteinExistence type="predicted"/>
<dbReference type="AlphaFoldDB" id="A0A7S8FEV7"/>
<feature type="transmembrane region" description="Helical" evidence="1">
    <location>
        <begin position="18"/>
        <end position="43"/>
    </location>
</feature>
<evidence type="ECO:0000313" key="3">
    <source>
        <dbReference type="Proteomes" id="UP000593737"/>
    </source>
</evidence>
<accession>A0A7S8FEV7</accession>
<sequence>MITVKSQFVQYLSTAGTLFLVVGALSMIWPIILGVFLGVLLLFQSCCAEPEMAVLSWTRIDHLSIACASVKRHSLAAILS</sequence>
<name>A0A7S8FEV7_9BACT</name>
<reference evidence="2 3" key="1">
    <citation type="journal article" date="2020" name="ISME J.">
        <title>Enrichment and physiological characterization of a novel comammox Nitrospira indicates ammonium inhibition of complete nitrification.</title>
        <authorList>
            <person name="Sakoula D."/>
            <person name="Koch H."/>
            <person name="Frank J."/>
            <person name="Jetten M.S.M."/>
            <person name="van Kessel M.A.H.J."/>
            <person name="Lucker S."/>
        </authorList>
    </citation>
    <scope>NUCLEOTIDE SEQUENCE [LARGE SCALE GENOMIC DNA]</scope>
    <source>
        <strain evidence="2">Comreactor17</strain>
    </source>
</reference>
<dbReference type="Proteomes" id="UP000593737">
    <property type="component" value="Chromosome"/>
</dbReference>
<organism evidence="2 3">
    <name type="scientific">Candidatus Nitrospira kreftii</name>
    <dbReference type="NCBI Taxonomy" id="2652173"/>
    <lineage>
        <taxon>Bacteria</taxon>
        <taxon>Pseudomonadati</taxon>
        <taxon>Nitrospirota</taxon>
        <taxon>Nitrospiria</taxon>
        <taxon>Nitrospirales</taxon>
        <taxon>Nitrospiraceae</taxon>
        <taxon>Nitrospira</taxon>
    </lineage>
</organism>
<gene>
    <name evidence="2" type="ORF">Nkreftii_002399</name>
</gene>
<dbReference type="EMBL" id="CP047423">
    <property type="protein sequence ID" value="QPD04625.1"/>
    <property type="molecule type" value="Genomic_DNA"/>
</dbReference>
<keyword evidence="1" id="KW-0812">Transmembrane</keyword>